<feature type="transmembrane region" description="Helical" evidence="10">
    <location>
        <begin position="169"/>
        <end position="189"/>
    </location>
</feature>
<evidence type="ECO:0000256" key="5">
    <source>
        <dbReference type="ARBA" id="ARBA00022692"/>
    </source>
</evidence>
<protein>
    <recommendedName>
        <fullName evidence="9">Multidrug-efflux transporter</fullName>
    </recommendedName>
</protein>
<name>A0A368KYX5_9BACT</name>
<evidence type="ECO:0000256" key="6">
    <source>
        <dbReference type="ARBA" id="ARBA00022989"/>
    </source>
</evidence>
<evidence type="ECO:0000256" key="8">
    <source>
        <dbReference type="ARBA" id="ARBA00023136"/>
    </source>
</evidence>
<dbReference type="GO" id="GO:0042910">
    <property type="term" value="F:xenobiotic transmembrane transporter activity"/>
    <property type="evidence" value="ECO:0007669"/>
    <property type="project" value="InterPro"/>
</dbReference>
<keyword evidence="3" id="KW-0050">Antiport</keyword>
<accession>A0A368KYX5</accession>
<feature type="transmembrane region" description="Helical" evidence="10">
    <location>
        <begin position="456"/>
        <end position="474"/>
    </location>
</feature>
<evidence type="ECO:0000256" key="10">
    <source>
        <dbReference type="SAM" id="Phobius"/>
    </source>
</evidence>
<dbReference type="GO" id="GO:0005886">
    <property type="term" value="C:plasma membrane"/>
    <property type="evidence" value="ECO:0007669"/>
    <property type="project" value="UniProtKB-SubCell"/>
</dbReference>
<feature type="transmembrane region" description="Helical" evidence="10">
    <location>
        <begin position="48"/>
        <end position="68"/>
    </location>
</feature>
<dbReference type="CDD" id="cd13133">
    <property type="entry name" value="MATE_like_7"/>
    <property type="match status" value="1"/>
</dbReference>
<gene>
    <name evidence="11" type="ORF">DTL42_00785</name>
</gene>
<dbReference type="EMBL" id="QPEX01000006">
    <property type="protein sequence ID" value="RCS55959.1"/>
    <property type="molecule type" value="Genomic_DNA"/>
</dbReference>
<keyword evidence="2" id="KW-0813">Transport</keyword>
<keyword evidence="7" id="KW-0406">Ion transport</keyword>
<dbReference type="PANTHER" id="PTHR43298">
    <property type="entry name" value="MULTIDRUG RESISTANCE PROTEIN NORM-RELATED"/>
    <property type="match status" value="1"/>
</dbReference>
<dbReference type="GO" id="GO:0015297">
    <property type="term" value="F:antiporter activity"/>
    <property type="evidence" value="ECO:0007669"/>
    <property type="project" value="UniProtKB-KW"/>
</dbReference>
<evidence type="ECO:0000256" key="9">
    <source>
        <dbReference type="ARBA" id="ARBA00031636"/>
    </source>
</evidence>
<sequence length="494" mass="53846">MRIIGIRNFLAQLSPGRSMLDSSEVAHSSSEASEGGNWWSRPCGVRELLWIALPLIASTASWSMTSFVDRLFLFWYSPEAMAAALPAGMLHFTLLCFPIGLASYLNTFVAQYDGANRPEQIGAVIRKGVIAGSFLIPAYFLTIPLATWAFQMVGHSAEVQLLEVRYFQILTFGAGASVVSAAMSTFFTGRGKTMTSMFVEVGSCVLNVALDALFIFGLCGEWLEGITGAAIATMLSQWFKVIAYAILLWRPAIGGEFGFLDPSRDEPHLLRRIFQYGSASGFQVLLEIGTFTGFTFLMGRMGLTAMTASTLAVDVNSLTFVPLIGLGIGISTLVGREIGHGQPQRAAVATWSGLMVAMVYAGGMGFTYFMAPDFFLSAHAMGMEPSKFEEIRVLTIILLRFVAFFCVFDAMNLVAVSALKGAGDVRFILVVGAICSSLLLALAVTFLWLDRIDVEGLWYALTGWVILLTIAHWSRFFTGQWRSKTVMETATEAT</sequence>
<dbReference type="GO" id="GO:0006811">
    <property type="term" value="P:monoatomic ion transport"/>
    <property type="evidence" value="ECO:0007669"/>
    <property type="project" value="UniProtKB-KW"/>
</dbReference>
<comment type="caution">
    <text evidence="11">The sequence shown here is derived from an EMBL/GenBank/DDBJ whole genome shotgun (WGS) entry which is preliminary data.</text>
</comment>
<evidence type="ECO:0000256" key="2">
    <source>
        <dbReference type="ARBA" id="ARBA00022448"/>
    </source>
</evidence>
<evidence type="ECO:0000256" key="1">
    <source>
        <dbReference type="ARBA" id="ARBA00004651"/>
    </source>
</evidence>
<evidence type="ECO:0000256" key="7">
    <source>
        <dbReference type="ARBA" id="ARBA00023065"/>
    </source>
</evidence>
<feature type="transmembrane region" description="Helical" evidence="10">
    <location>
        <begin position="201"/>
        <end position="223"/>
    </location>
</feature>
<feature type="transmembrane region" description="Helical" evidence="10">
    <location>
        <begin position="427"/>
        <end position="450"/>
    </location>
</feature>
<dbReference type="InterPro" id="IPR002528">
    <property type="entry name" value="MATE_fam"/>
</dbReference>
<dbReference type="AlphaFoldDB" id="A0A368KYX5"/>
<evidence type="ECO:0000256" key="4">
    <source>
        <dbReference type="ARBA" id="ARBA00022475"/>
    </source>
</evidence>
<reference evidence="11 12" key="1">
    <citation type="submission" date="2018-07" db="EMBL/GenBank/DDBJ databases">
        <title>Comparative genomes isolates from brazilian mangrove.</title>
        <authorList>
            <person name="De Araujo J.E."/>
            <person name="Taketani R.G."/>
            <person name="Silva M.C.P."/>
            <person name="Lourenco M.V."/>
            <person name="Oliveira V.M."/>
            <person name="Andreote F.D."/>
        </authorList>
    </citation>
    <scope>NUCLEOTIDE SEQUENCE [LARGE SCALE GENOMIC DNA]</scope>
    <source>
        <strain evidence="11 12">HEX PRIS-MGV</strain>
    </source>
</reference>
<keyword evidence="6 10" id="KW-1133">Transmembrane helix</keyword>
<keyword evidence="5 10" id="KW-0812">Transmembrane</keyword>
<keyword evidence="8 10" id="KW-0472">Membrane</keyword>
<feature type="transmembrane region" description="Helical" evidence="10">
    <location>
        <begin position="317"/>
        <end position="335"/>
    </location>
</feature>
<evidence type="ECO:0000256" key="3">
    <source>
        <dbReference type="ARBA" id="ARBA00022449"/>
    </source>
</evidence>
<feature type="transmembrane region" description="Helical" evidence="10">
    <location>
        <begin position="88"/>
        <end position="109"/>
    </location>
</feature>
<feature type="transmembrane region" description="Helical" evidence="10">
    <location>
        <begin position="391"/>
        <end position="415"/>
    </location>
</feature>
<organism evidence="11 12">
    <name type="scientific">Bremerella cremea</name>
    <dbReference type="NCBI Taxonomy" id="1031537"/>
    <lineage>
        <taxon>Bacteria</taxon>
        <taxon>Pseudomonadati</taxon>
        <taxon>Planctomycetota</taxon>
        <taxon>Planctomycetia</taxon>
        <taxon>Pirellulales</taxon>
        <taxon>Pirellulaceae</taxon>
        <taxon>Bremerella</taxon>
    </lineage>
</organism>
<dbReference type="Proteomes" id="UP000253562">
    <property type="component" value="Unassembled WGS sequence"/>
</dbReference>
<proteinExistence type="predicted"/>
<dbReference type="InterPro" id="IPR050222">
    <property type="entry name" value="MATE_MdtK"/>
</dbReference>
<dbReference type="NCBIfam" id="TIGR00797">
    <property type="entry name" value="matE"/>
    <property type="match status" value="1"/>
</dbReference>
<feature type="transmembrane region" description="Helical" evidence="10">
    <location>
        <begin position="347"/>
        <end position="371"/>
    </location>
</feature>
<comment type="subcellular location">
    <subcellularLocation>
        <location evidence="1">Cell membrane</location>
        <topology evidence="1">Multi-pass membrane protein</topology>
    </subcellularLocation>
</comment>
<dbReference type="Pfam" id="PF01554">
    <property type="entry name" value="MatE"/>
    <property type="match status" value="2"/>
</dbReference>
<evidence type="ECO:0000313" key="12">
    <source>
        <dbReference type="Proteomes" id="UP000253562"/>
    </source>
</evidence>
<dbReference type="PANTHER" id="PTHR43298:SF2">
    <property type="entry name" value="FMN_FAD EXPORTER YEEO-RELATED"/>
    <property type="match status" value="1"/>
</dbReference>
<feature type="transmembrane region" description="Helical" evidence="10">
    <location>
        <begin position="273"/>
        <end position="297"/>
    </location>
</feature>
<feature type="transmembrane region" description="Helical" evidence="10">
    <location>
        <begin position="229"/>
        <end position="252"/>
    </location>
</feature>
<dbReference type="InterPro" id="IPR048279">
    <property type="entry name" value="MdtK-like"/>
</dbReference>
<keyword evidence="4" id="KW-1003">Cell membrane</keyword>
<feature type="transmembrane region" description="Helical" evidence="10">
    <location>
        <begin position="129"/>
        <end position="149"/>
    </location>
</feature>
<evidence type="ECO:0000313" key="11">
    <source>
        <dbReference type="EMBL" id="RCS55959.1"/>
    </source>
</evidence>
<dbReference type="PIRSF" id="PIRSF006603">
    <property type="entry name" value="DinF"/>
    <property type="match status" value="1"/>
</dbReference>